<keyword evidence="1" id="KW-0433">Leucine-rich repeat</keyword>
<evidence type="ECO:0000256" key="2">
    <source>
        <dbReference type="ARBA" id="ARBA00022729"/>
    </source>
</evidence>
<keyword evidence="4" id="KW-0325">Glycoprotein</keyword>
<keyword evidence="8" id="KW-1185">Reference proteome</keyword>
<dbReference type="InterPro" id="IPR032675">
    <property type="entry name" value="LRR_dom_sf"/>
</dbReference>
<evidence type="ECO:0000256" key="4">
    <source>
        <dbReference type="ARBA" id="ARBA00023180"/>
    </source>
</evidence>
<dbReference type="InterPro" id="IPR003591">
    <property type="entry name" value="Leu-rich_rpt_typical-subtyp"/>
</dbReference>
<accession>A0A8J9YQ83</accession>
<gene>
    <name evidence="7" type="primary">SLIT2</name>
    <name evidence="7" type="ORF">BLAG_LOCUS2698</name>
</gene>
<feature type="region of interest" description="Disordered" evidence="5">
    <location>
        <begin position="673"/>
        <end position="727"/>
    </location>
</feature>
<dbReference type="PROSITE" id="PS51450">
    <property type="entry name" value="LRR"/>
    <property type="match status" value="1"/>
</dbReference>
<dbReference type="Gene3D" id="3.80.10.10">
    <property type="entry name" value="Ribonuclease Inhibitor"/>
    <property type="match status" value="4"/>
</dbReference>
<organism evidence="7 8">
    <name type="scientific">Branchiostoma lanceolatum</name>
    <name type="common">Common lancelet</name>
    <name type="synonym">Amphioxus lanceolatum</name>
    <dbReference type="NCBI Taxonomy" id="7740"/>
    <lineage>
        <taxon>Eukaryota</taxon>
        <taxon>Metazoa</taxon>
        <taxon>Chordata</taxon>
        <taxon>Cephalochordata</taxon>
        <taxon>Leptocardii</taxon>
        <taxon>Amphioxiformes</taxon>
        <taxon>Branchiostomatidae</taxon>
        <taxon>Branchiostoma</taxon>
    </lineage>
</organism>
<dbReference type="PANTHER" id="PTHR45712">
    <property type="entry name" value="AGAP008170-PA"/>
    <property type="match status" value="1"/>
</dbReference>
<dbReference type="EMBL" id="OV696695">
    <property type="protein sequence ID" value="CAH1237912.1"/>
    <property type="molecule type" value="Genomic_DNA"/>
</dbReference>
<feature type="region of interest" description="Disordered" evidence="5">
    <location>
        <begin position="22"/>
        <end position="49"/>
    </location>
</feature>
<feature type="domain" description="LRRNT" evidence="6">
    <location>
        <begin position="215"/>
        <end position="247"/>
    </location>
</feature>
<dbReference type="SMART" id="SM00013">
    <property type="entry name" value="LRRNT"/>
    <property type="match status" value="4"/>
</dbReference>
<dbReference type="PANTHER" id="PTHR45712:SF22">
    <property type="entry name" value="INSULIN-LIKE GROWTH FACTOR-BINDING PROTEIN COMPLEX ACID LABILE SUBUNIT"/>
    <property type="match status" value="1"/>
</dbReference>
<keyword evidence="3" id="KW-0677">Repeat</keyword>
<dbReference type="InterPro" id="IPR000372">
    <property type="entry name" value="LRRNT"/>
</dbReference>
<sequence length="850" mass="91674">MGVDQRLSAVGAVGADLIQACGSRESQHSRSRSHTPVLTMQGPRRTDPSSYQAATKLLWVLVVVTYASRHAQGQAARACDSSGRSVACTCNSDIERVVCSRSVDLKAVPSGIPTDTVYLDLNGNKLTSLPRMAFQQLSKLRAIVLSRNEISDIQLGAFDGLDGSLTELQLQENKLTNLKDPKAFAKIVMTACALLLVTRLIPVHSQPLVACDGAGDSLACKCQYRSVSCRRDDLTEVPTGVPNNTLVLEFWWNKITAIPRTAFVNLFSLSTLQFDYNKISSVEVGAFDRLSDTLKQLTLNNNELETLEVGVFRNLTELRYLDLGNNMLSSLSNVSRSLWEIDVDCTCEWKPVYDCPDFSWFGPIVTCQNPIRLWADSLAEGPKALANIVKAARIVCALLLMTHLVPVHGEPVVACDGPGDSLACKCQYRSVYCKYDDLKEVPTGLPNDIVLLDLRGNKITSVPRTAFVNLSRLSNLKLHHNKISSVEVGAFDWQSGSLNQLALNSNELESLETIGVWVVVRTVSLDILRDVAYLSAMAGLMQGLEGIAKSSFKAMHILWVLLAISAVLVAVQGQPQPACDSVGDASPVCRCTSTSFNPLENVTCGTVPSQDMTPSLEMFIVSCTREIKPLCDCPNFTWIGAKTTCAEQMTSLRRTSLVCDTAVRKSGAGSISTIGTPVRKSGKGGISTIGTPVRKSGKGGISTSGTPVRKSGSGTDSTNGTAVRKSGAGQRGVGFREECFTAYPEERRVLGLEGIAKSFFKAMHILWVLLAISAVLVAVQGQPQPACDSVGDASPVCRCTSTRVNCKNAGLTDVPTDIPPGTRKLDLSGNKITPHHNGLSLAIFRDAKLW</sequence>
<proteinExistence type="predicted"/>
<reference evidence="7" key="1">
    <citation type="submission" date="2022-01" db="EMBL/GenBank/DDBJ databases">
        <authorList>
            <person name="Braso-Vives M."/>
        </authorList>
    </citation>
    <scope>NUCLEOTIDE SEQUENCE</scope>
</reference>
<dbReference type="OrthoDB" id="6343311at2759"/>
<evidence type="ECO:0000256" key="1">
    <source>
        <dbReference type="ARBA" id="ARBA00022614"/>
    </source>
</evidence>
<dbReference type="SUPFAM" id="SSF52058">
    <property type="entry name" value="L domain-like"/>
    <property type="match status" value="2"/>
</dbReference>
<evidence type="ECO:0000256" key="3">
    <source>
        <dbReference type="ARBA" id="ARBA00022737"/>
    </source>
</evidence>
<dbReference type="AlphaFoldDB" id="A0A8J9YQ83"/>
<dbReference type="InterPro" id="IPR050333">
    <property type="entry name" value="SLRP"/>
</dbReference>
<evidence type="ECO:0000256" key="5">
    <source>
        <dbReference type="SAM" id="MobiDB-lite"/>
    </source>
</evidence>
<name>A0A8J9YQ83_BRALA</name>
<dbReference type="SMART" id="SM00369">
    <property type="entry name" value="LRR_TYP"/>
    <property type="match status" value="9"/>
</dbReference>
<feature type="domain" description="LRRNT" evidence="6">
    <location>
        <begin position="419"/>
        <end position="451"/>
    </location>
</feature>
<feature type="domain" description="LRRNT" evidence="6">
    <location>
        <begin position="792"/>
        <end position="824"/>
    </location>
</feature>
<protein>
    <submittedName>
        <fullName evidence="7">SLIT2 protein</fullName>
    </submittedName>
</protein>
<evidence type="ECO:0000313" key="8">
    <source>
        <dbReference type="Proteomes" id="UP000838412"/>
    </source>
</evidence>
<dbReference type="InterPro" id="IPR001611">
    <property type="entry name" value="Leu-rich_rpt"/>
</dbReference>
<dbReference type="Pfam" id="PF13855">
    <property type="entry name" value="LRR_8"/>
    <property type="match status" value="3"/>
</dbReference>
<evidence type="ECO:0000259" key="6">
    <source>
        <dbReference type="SMART" id="SM00013"/>
    </source>
</evidence>
<feature type="compositionally biased region" description="Polar residues" evidence="5">
    <location>
        <begin position="712"/>
        <end position="721"/>
    </location>
</feature>
<feature type="domain" description="LRRNT" evidence="6">
    <location>
        <begin position="86"/>
        <end position="118"/>
    </location>
</feature>
<dbReference type="GO" id="GO:0005615">
    <property type="term" value="C:extracellular space"/>
    <property type="evidence" value="ECO:0007669"/>
    <property type="project" value="TreeGrafter"/>
</dbReference>
<dbReference type="Proteomes" id="UP000838412">
    <property type="component" value="Chromosome 10"/>
</dbReference>
<evidence type="ECO:0000313" key="7">
    <source>
        <dbReference type="EMBL" id="CAH1237912.1"/>
    </source>
</evidence>
<keyword evidence="2" id="KW-0732">Signal</keyword>
<dbReference type="FunFam" id="3.80.10.10:FF:000770">
    <property type="entry name" value="Uncharacterized protein"/>
    <property type="match status" value="3"/>
</dbReference>